<keyword evidence="2" id="KW-0812">Transmembrane</keyword>
<feature type="transmembrane region" description="Helical" evidence="2">
    <location>
        <begin position="405"/>
        <end position="427"/>
    </location>
</feature>
<reference evidence="3" key="1">
    <citation type="submission" date="2020-08" db="EMBL/GenBank/DDBJ databases">
        <title>Genome public.</title>
        <authorList>
            <person name="Liu C."/>
            <person name="Sun Q."/>
        </authorList>
    </citation>
    <scope>NUCLEOTIDE SEQUENCE</scope>
    <source>
        <strain evidence="3">H8</strain>
    </source>
</reference>
<accession>A0A926HZT4</accession>
<keyword evidence="2" id="KW-0472">Membrane</keyword>
<dbReference type="RefSeq" id="WP_249313145.1">
    <property type="nucleotide sequence ID" value="NZ_JACRSU010000003.1"/>
</dbReference>
<feature type="transmembrane region" description="Helical" evidence="2">
    <location>
        <begin position="129"/>
        <end position="149"/>
    </location>
</feature>
<comment type="caution">
    <text evidence="3">The sequence shown here is derived from an EMBL/GenBank/DDBJ whole genome shotgun (WGS) entry which is preliminary data.</text>
</comment>
<evidence type="ECO:0000256" key="2">
    <source>
        <dbReference type="SAM" id="Phobius"/>
    </source>
</evidence>
<keyword evidence="4" id="KW-1185">Reference proteome</keyword>
<evidence type="ECO:0000256" key="1">
    <source>
        <dbReference type="SAM" id="MobiDB-lite"/>
    </source>
</evidence>
<protein>
    <submittedName>
        <fullName evidence="3">DUF975 family protein</fullName>
    </submittedName>
</protein>
<feature type="transmembrane region" description="Helical" evidence="2">
    <location>
        <begin position="341"/>
        <end position="360"/>
    </location>
</feature>
<dbReference type="InterPro" id="IPR010380">
    <property type="entry name" value="DUF975"/>
</dbReference>
<dbReference type="Proteomes" id="UP000611762">
    <property type="component" value="Unassembled WGS sequence"/>
</dbReference>
<feature type="transmembrane region" description="Helical" evidence="2">
    <location>
        <begin position="192"/>
        <end position="210"/>
    </location>
</feature>
<dbReference type="PANTHER" id="PTHR40076:SF1">
    <property type="entry name" value="MEMBRANE PROTEIN"/>
    <property type="match status" value="1"/>
</dbReference>
<evidence type="ECO:0000313" key="3">
    <source>
        <dbReference type="EMBL" id="MBC8541191.1"/>
    </source>
</evidence>
<sequence>MWNRKDLKHHAKGALKRNYLGIVITCMLVSIALGYAVSPVKSAEQMFHPNSRPSAGASAAKTVDNARQESTSNTEIVDSFLGGMGIENDTAKRWTGGVLSQFANNTQGAGSVIYGIMNTINQIVFSDRISPGIIIGAGALISFLIFIFLKNVLQIGFCRYLLEARIYSRTRLNRILFPWHIKRCFSIVKIMFVKWLFQLFWTFTIVGGLIKTYSYRLVPFIAAENPDISPREAISLSREMMKGNKWRAFVLDISFLPWSLLNMLTFNLLEILFIQPYKKLTDAEFYMALRAQAKAGCVSGVDRLCDVLLDKEEQIGEYPVNDYFIPPAPARHWARADYNRSYSVSSLILIFFAFSFVGWVWEVSLHLFKDGVFVNRGVSFGPWLPIYGTGGVLVLILLKKFRSKPVLMFAATMVLCGVVEYATSWYLEFSKGMKWWDYSGYFLNLNGRICLEGLLVFALGGCAAVYLIAPALDGLFQKIPQRQKRTICTVLLALFCADQVYSHFNPNSGKGITDYQ</sequence>
<feature type="transmembrane region" description="Helical" evidence="2">
    <location>
        <begin position="380"/>
        <end position="398"/>
    </location>
</feature>
<feature type="transmembrane region" description="Helical" evidence="2">
    <location>
        <begin position="20"/>
        <end position="38"/>
    </location>
</feature>
<organism evidence="3 4">
    <name type="scientific">Congzhengia minquanensis</name>
    <dbReference type="NCBI Taxonomy" id="2763657"/>
    <lineage>
        <taxon>Bacteria</taxon>
        <taxon>Bacillati</taxon>
        <taxon>Bacillota</taxon>
        <taxon>Clostridia</taxon>
        <taxon>Eubacteriales</taxon>
        <taxon>Oscillospiraceae</taxon>
        <taxon>Congzhengia</taxon>
    </lineage>
</organism>
<evidence type="ECO:0000313" key="4">
    <source>
        <dbReference type="Proteomes" id="UP000611762"/>
    </source>
</evidence>
<name>A0A926HZT4_9FIRM</name>
<dbReference type="InterPro" id="IPR010540">
    <property type="entry name" value="CmpB_TMEM229"/>
</dbReference>
<gene>
    <name evidence="3" type="ORF">H8698_09415</name>
</gene>
<proteinExistence type="predicted"/>
<feature type="region of interest" description="Disordered" evidence="1">
    <location>
        <begin position="48"/>
        <end position="69"/>
    </location>
</feature>
<dbReference type="PANTHER" id="PTHR40076">
    <property type="entry name" value="MEMBRANE PROTEIN-RELATED"/>
    <property type="match status" value="1"/>
</dbReference>
<dbReference type="AlphaFoldDB" id="A0A926HZT4"/>
<dbReference type="EMBL" id="JACRSU010000003">
    <property type="protein sequence ID" value="MBC8541191.1"/>
    <property type="molecule type" value="Genomic_DNA"/>
</dbReference>
<feature type="transmembrane region" description="Helical" evidence="2">
    <location>
        <begin position="246"/>
        <end position="269"/>
    </location>
</feature>
<feature type="transmembrane region" description="Helical" evidence="2">
    <location>
        <begin position="454"/>
        <end position="476"/>
    </location>
</feature>
<dbReference type="Pfam" id="PF06541">
    <property type="entry name" value="ABC_trans_CmpB"/>
    <property type="match status" value="1"/>
</dbReference>
<keyword evidence="2" id="KW-1133">Transmembrane helix</keyword>
<dbReference type="Pfam" id="PF06161">
    <property type="entry name" value="DUF975"/>
    <property type="match status" value="1"/>
</dbReference>